<keyword evidence="1" id="KW-1133">Transmembrane helix</keyword>
<feature type="transmembrane region" description="Helical" evidence="1">
    <location>
        <begin position="199"/>
        <end position="226"/>
    </location>
</feature>
<accession>A0A1I7Y0X3</accession>
<protein>
    <submittedName>
        <fullName evidence="3">G protein-coupled receptor</fullName>
    </submittedName>
</protein>
<feature type="transmembrane region" description="Helical" evidence="1">
    <location>
        <begin position="79"/>
        <end position="104"/>
    </location>
</feature>
<sequence>MERRVVIIEFSIAVILSMLALYFLMAIFRRKSLLKIWKQCPGLGLFLGSITLSTAFNGLTSIEWILIAVGTIENAPHNTVLIISSAHLNILVALFHYGTTIVLFAHRIHCLLYPLKPTQVFNHVVHMIFGLFCLAASVVLTYALISRIDLRFNPVPEDMVHRQVVLVEFYIIIILSSTSLMLQIPIFRMKSLQTTWTQSPALSIFIGTITFLALQNFTLACQWILFGWEVIENVPENTIFLVVVAHVGLVFRHFHNCVTVALFAQRVFFVIFPMKPIRKFNYFVLAIMGAVFAVDSIGATYITAINTQTKGKPVPEGCFSFNCMSVNGPSVRAWSSTFTVILTSMIMILGTLLLFLLRRFRKTKLPMLERQGNKFALYVFYIRFFCETVPYCTDIILSNTIHINLGWYIGPYGALGNTTDFTIKTVVYFLICRQNTKVDAVKVITVVLKKNDYLYTMYVCFIHLKLEMLLLLTTNELAIVTLPTMLSSFVTFEPYCQTC</sequence>
<evidence type="ECO:0000256" key="1">
    <source>
        <dbReference type="SAM" id="Phobius"/>
    </source>
</evidence>
<reference evidence="3" key="1">
    <citation type="submission" date="2016-11" db="UniProtKB">
        <authorList>
            <consortium name="WormBaseParasite"/>
        </authorList>
    </citation>
    <scope>IDENTIFICATION</scope>
</reference>
<evidence type="ECO:0000313" key="2">
    <source>
        <dbReference type="Proteomes" id="UP000095287"/>
    </source>
</evidence>
<evidence type="ECO:0000313" key="3">
    <source>
        <dbReference type="WBParaSite" id="L893_g11473.t1"/>
    </source>
</evidence>
<organism evidence="2 3">
    <name type="scientific">Steinernema glaseri</name>
    <dbReference type="NCBI Taxonomy" id="37863"/>
    <lineage>
        <taxon>Eukaryota</taxon>
        <taxon>Metazoa</taxon>
        <taxon>Ecdysozoa</taxon>
        <taxon>Nematoda</taxon>
        <taxon>Chromadorea</taxon>
        <taxon>Rhabditida</taxon>
        <taxon>Tylenchina</taxon>
        <taxon>Panagrolaimomorpha</taxon>
        <taxon>Strongyloidoidea</taxon>
        <taxon>Steinernematidae</taxon>
        <taxon>Steinernema</taxon>
    </lineage>
</organism>
<feature type="transmembrane region" description="Helical" evidence="1">
    <location>
        <begin position="40"/>
        <end position="67"/>
    </location>
</feature>
<feature type="transmembrane region" description="Helical" evidence="1">
    <location>
        <begin position="6"/>
        <end position="28"/>
    </location>
</feature>
<dbReference type="AlphaFoldDB" id="A0A1I7Y0X3"/>
<feature type="transmembrane region" description="Helical" evidence="1">
    <location>
        <begin position="165"/>
        <end position="187"/>
    </location>
</feature>
<proteinExistence type="predicted"/>
<feature type="transmembrane region" description="Helical" evidence="1">
    <location>
        <begin position="283"/>
        <end position="304"/>
    </location>
</feature>
<dbReference type="Proteomes" id="UP000095287">
    <property type="component" value="Unplaced"/>
</dbReference>
<feature type="transmembrane region" description="Helical" evidence="1">
    <location>
        <begin position="124"/>
        <end position="145"/>
    </location>
</feature>
<keyword evidence="1" id="KW-0812">Transmembrane</keyword>
<keyword evidence="1" id="KW-0472">Membrane</keyword>
<keyword evidence="2" id="KW-1185">Reference proteome</keyword>
<feature type="transmembrane region" description="Helical" evidence="1">
    <location>
        <begin position="334"/>
        <end position="357"/>
    </location>
</feature>
<dbReference type="WBParaSite" id="L893_g11473.t1">
    <property type="protein sequence ID" value="L893_g11473.t1"/>
    <property type="gene ID" value="L893_g11473"/>
</dbReference>
<name>A0A1I7Y0X3_9BILA</name>